<dbReference type="EMBL" id="PQGA01000004">
    <property type="protein sequence ID" value="POR52980.1"/>
    <property type="molecule type" value="Genomic_DNA"/>
</dbReference>
<dbReference type="Pfam" id="PF04299">
    <property type="entry name" value="FMN_bind_2"/>
    <property type="match status" value="1"/>
</dbReference>
<comment type="caution">
    <text evidence="1">The sequence shown here is derived from an EMBL/GenBank/DDBJ whole genome shotgun (WGS) entry which is preliminary data.</text>
</comment>
<dbReference type="AlphaFoldDB" id="A0A2S4MDZ4"/>
<dbReference type="OrthoDB" id="9794948at2"/>
<dbReference type="InterPro" id="IPR007396">
    <property type="entry name" value="TR_PAI2-type"/>
</dbReference>
<reference evidence="1 2" key="1">
    <citation type="submission" date="2018-01" db="EMBL/GenBank/DDBJ databases">
        <title>Genomic Encyclopedia of Type Strains, Phase III (KMG-III): the genomes of soil and plant-associated and newly described type strains.</title>
        <authorList>
            <person name="Whitman W."/>
        </authorList>
    </citation>
    <scope>NUCLEOTIDE SEQUENCE [LARGE SCALE GENOMIC DNA]</scope>
    <source>
        <strain evidence="1 2">JCM 18070</strain>
    </source>
</reference>
<proteinExistence type="predicted"/>
<evidence type="ECO:0000313" key="1">
    <source>
        <dbReference type="EMBL" id="POR52980.1"/>
    </source>
</evidence>
<name>A0A2S4MDZ4_9BURK</name>
<dbReference type="Proteomes" id="UP000237381">
    <property type="component" value="Unassembled WGS sequence"/>
</dbReference>
<evidence type="ECO:0000313" key="2">
    <source>
        <dbReference type="Proteomes" id="UP000237381"/>
    </source>
</evidence>
<protein>
    <submittedName>
        <fullName evidence="1">PaiB family negative transcriptional regulator</fullName>
    </submittedName>
</protein>
<keyword evidence="2" id="KW-1185">Reference proteome</keyword>
<dbReference type="InterPro" id="IPR012349">
    <property type="entry name" value="Split_barrel_FMN-bd"/>
</dbReference>
<dbReference type="RefSeq" id="WP_103704367.1">
    <property type="nucleotide sequence ID" value="NZ_PQGA01000004.1"/>
</dbReference>
<dbReference type="Gene3D" id="2.30.110.10">
    <property type="entry name" value="Electron Transport, Fmn-binding Protein, Chain A"/>
    <property type="match status" value="1"/>
</dbReference>
<dbReference type="PIRSF" id="PIRSF010372">
    <property type="entry name" value="PaiB"/>
    <property type="match status" value="1"/>
</dbReference>
<organism evidence="1 2">
    <name type="scientific">Paraburkholderia eburnea</name>
    <dbReference type="NCBI Taxonomy" id="1189126"/>
    <lineage>
        <taxon>Bacteria</taxon>
        <taxon>Pseudomonadati</taxon>
        <taxon>Pseudomonadota</taxon>
        <taxon>Betaproteobacteria</taxon>
        <taxon>Burkholderiales</taxon>
        <taxon>Burkholderiaceae</taxon>
        <taxon>Paraburkholderia</taxon>
    </lineage>
</organism>
<dbReference type="PANTHER" id="PTHR35802:SF1">
    <property type="entry name" value="PROTEASE SYNTHASE AND SPORULATION PROTEIN PAI 2"/>
    <property type="match status" value="1"/>
</dbReference>
<dbReference type="SUPFAM" id="SSF50475">
    <property type="entry name" value="FMN-binding split barrel"/>
    <property type="match status" value="1"/>
</dbReference>
<accession>A0A2S4MDZ4</accession>
<gene>
    <name evidence="1" type="ORF">B0G62_104277</name>
</gene>
<sequence length="217" mass="24137">MYVPAHFDESRPEVLHALIAQHPFGTLVTHGASGLDANHIPFELLDNMGAPGTFGTLHAHVARANPLWQDVKDGDEVLAIFRAGDAYISPTWYPSKHETHRQVPTWNYVVVHAHGRIRIRDDEKFVRGVVARLTRTHEADEPQPWKMGDAPTDYLDTMLKAIVGLEIEITRLVGKRKLGQNKEARDIRGAGEALVARGEGTIGREMLNHLAGLENNP</sequence>
<dbReference type="PANTHER" id="PTHR35802">
    <property type="entry name" value="PROTEASE SYNTHASE AND SPORULATION PROTEIN PAI 2"/>
    <property type="match status" value="1"/>
</dbReference>